<organism evidence="1 2">
    <name type="scientific">Pestalotiopsis fici (strain W106-1 / CGMCC3.15140)</name>
    <dbReference type="NCBI Taxonomy" id="1229662"/>
    <lineage>
        <taxon>Eukaryota</taxon>
        <taxon>Fungi</taxon>
        <taxon>Dikarya</taxon>
        <taxon>Ascomycota</taxon>
        <taxon>Pezizomycotina</taxon>
        <taxon>Sordariomycetes</taxon>
        <taxon>Xylariomycetidae</taxon>
        <taxon>Amphisphaeriales</taxon>
        <taxon>Sporocadaceae</taxon>
        <taxon>Pestalotiopsis</taxon>
    </lineage>
</organism>
<dbReference type="AlphaFoldDB" id="W3WNB4"/>
<dbReference type="GeneID" id="19277305"/>
<dbReference type="Proteomes" id="UP000030651">
    <property type="component" value="Unassembled WGS sequence"/>
</dbReference>
<dbReference type="KEGG" id="pfy:PFICI_12292"/>
<dbReference type="EMBL" id="KI912118">
    <property type="protein sequence ID" value="ETS75348.1"/>
    <property type="molecule type" value="Genomic_DNA"/>
</dbReference>
<dbReference type="InParanoid" id="W3WNB4"/>
<name>W3WNB4_PESFW</name>
<protein>
    <submittedName>
        <fullName evidence="1">Uncharacterized protein</fullName>
    </submittedName>
</protein>
<accession>W3WNB4</accession>
<dbReference type="OrthoDB" id="4664297at2759"/>
<reference evidence="2" key="1">
    <citation type="journal article" date="2015" name="BMC Genomics">
        <title>Genomic and transcriptomic analysis of the endophytic fungus Pestalotiopsis fici reveals its lifestyle and high potential for synthesis of natural products.</title>
        <authorList>
            <person name="Wang X."/>
            <person name="Zhang X."/>
            <person name="Liu L."/>
            <person name="Xiang M."/>
            <person name="Wang W."/>
            <person name="Sun X."/>
            <person name="Che Y."/>
            <person name="Guo L."/>
            <person name="Liu G."/>
            <person name="Guo L."/>
            <person name="Wang C."/>
            <person name="Yin W.B."/>
            <person name="Stadler M."/>
            <person name="Zhang X."/>
            <person name="Liu X."/>
        </authorList>
    </citation>
    <scope>NUCLEOTIDE SEQUENCE [LARGE SCALE GENOMIC DNA]</scope>
    <source>
        <strain evidence="2">W106-1 / CGMCC3.15140</strain>
    </source>
</reference>
<evidence type="ECO:0000313" key="2">
    <source>
        <dbReference type="Proteomes" id="UP000030651"/>
    </source>
</evidence>
<sequence>MTQESFLVNLQTNVSVTSKNPPIISVSVKNTHSSEVATILKWESPLDPAALALGLVSVIPAGTTEPIRINALKISRAMPPGSESLVTLGPGESATNTLELREPIVPGSVWASGDPATVWLSGRWMAVWLGLTKDDLQKDMQKLQAVGAGVGSLIGRWESNKVLI</sequence>
<dbReference type="OMA" id="GRWMAVW"/>
<dbReference type="HOGENOM" id="CLU_095070_2_0_1"/>
<dbReference type="Gene3D" id="2.60.40.2970">
    <property type="match status" value="1"/>
</dbReference>
<evidence type="ECO:0000313" key="1">
    <source>
        <dbReference type="EMBL" id="ETS75348.1"/>
    </source>
</evidence>
<dbReference type="RefSeq" id="XP_007839064.1">
    <property type="nucleotide sequence ID" value="XM_007840873.1"/>
</dbReference>
<gene>
    <name evidence="1" type="ORF">PFICI_12292</name>
</gene>
<proteinExistence type="predicted"/>
<dbReference type="eggNOG" id="ENOG502SU1E">
    <property type="taxonomic scope" value="Eukaryota"/>
</dbReference>
<keyword evidence="2" id="KW-1185">Reference proteome</keyword>